<protein>
    <recommendedName>
        <fullName evidence="3">RNase H type-1 domain-containing protein</fullName>
    </recommendedName>
</protein>
<dbReference type="EMBL" id="JANJYJ010000002">
    <property type="protein sequence ID" value="KAK3224902.1"/>
    <property type="molecule type" value="Genomic_DNA"/>
</dbReference>
<dbReference type="Proteomes" id="UP001281410">
    <property type="component" value="Unassembled WGS sequence"/>
</dbReference>
<evidence type="ECO:0000313" key="2">
    <source>
        <dbReference type="Proteomes" id="UP001281410"/>
    </source>
</evidence>
<evidence type="ECO:0008006" key="3">
    <source>
        <dbReference type="Google" id="ProtNLM"/>
    </source>
</evidence>
<organism evidence="1 2">
    <name type="scientific">Dipteronia sinensis</name>
    <dbReference type="NCBI Taxonomy" id="43782"/>
    <lineage>
        <taxon>Eukaryota</taxon>
        <taxon>Viridiplantae</taxon>
        <taxon>Streptophyta</taxon>
        <taxon>Embryophyta</taxon>
        <taxon>Tracheophyta</taxon>
        <taxon>Spermatophyta</taxon>
        <taxon>Magnoliopsida</taxon>
        <taxon>eudicotyledons</taxon>
        <taxon>Gunneridae</taxon>
        <taxon>Pentapetalae</taxon>
        <taxon>rosids</taxon>
        <taxon>malvids</taxon>
        <taxon>Sapindales</taxon>
        <taxon>Sapindaceae</taxon>
        <taxon>Hippocastanoideae</taxon>
        <taxon>Acereae</taxon>
        <taxon>Dipteronia</taxon>
    </lineage>
</organism>
<accession>A0AAE0EEJ3</accession>
<sequence>MLRISSRLKDKFYKSCLVRIGRKVTQEGEMGGYFPLQESYSSDNLSRDTLRSKIECQEGNGKLRAACPRIYALAIKKHGVIQDFGRWQGMSWCWDVPLRRNLFDWENDQCCTVSKMLKKQIMEVWTPPNDEALRFNVDGSARGSPGNAGVGGVLKDKSGKVLGLVFQLRGDT</sequence>
<name>A0AAE0EEJ3_9ROSI</name>
<proteinExistence type="predicted"/>
<dbReference type="AlphaFoldDB" id="A0AAE0EEJ3"/>
<keyword evidence="2" id="KW-1185">Reference proteome</keyword>
<evidence type="ECO:0000313" key="1">
    <source>
        <dbReference type="EMBL" id="KAK3224902.1"/>
    </source>
</evidence>
<gene>
    <name evidence="1" type="ORF">Dsin_004764</name>
</gene>
<reference evidence="1" key="1">
    <citation type="journal article" date="2023" name="Plant J.">
        <title>Genome sequences and population genomics provide insights into the demographic history, inbreeding, and mutation load of two 'living fossil' tree species of Dipteronia.</title>
        <authorList>
            <person name="Feng Y."/>
            <person name="Comes H.P."/>
            <person name="Chen J."/>
            <person name="Zhu S."/>
            <person name="Lu R."/>
            <person name="Zhang X."/>
            <person name="Li P."/>
            <person name="Qiu J."/>
            <person name="Olsen K.M."/>
            <person name="Qiu Y."/>
        </authorList>
    </citation>
    <scope>NUCLEOTIDE SEQUENCE</scope>
    <source>
        <strain evidence="1">NBL</strain>
    </source>
</reference>
<comment type="caution">
    <text evidence="1">The sequence shown here is derived from an EMBL/GenBank/DDBJ whole genome shotgun (WGS) entry which is preliminary data.</text>
</comment>